<evidence type="ECO:0000313" key="1">
    <source>
        <dbReference type="EMBL" id="SEG90855.1"/>
    </source>
</evidence>
<dbReference type="Proteomes" id="UP000199690">
    <property type="component" value="Unassembled WGS sequence"/>
</dbReference>
<name>A0A1H6E1P6_9PSEU</name>
<reference evidence="3 4" key="1">
    <citation type="submission" date="2016-10" db="EMBL/GenBank/DDBJ databases">
        <authorList>
            <person name="Varghese N."/>
            <person name="Submissions S."/>
        </authorList>
    </citation>
    <scope>NUCLEOTIDE SEQUENCE [LARGE SCALE GENOMIC DNA]</scope>
    <source>
        <strain evidence="4">ATCC 20501</strain>
        <strain evidence="2 3">CGMCC 4.3529</strain>
    </source>
</reference>
<dbReference type="EMBL" id="FOME01000007">
    <property type="protein sequence ID" value="SFD94253.1"/>
    <property type="molecule type" value="Genomic_DNA"/>
</dbReference>
<evidence type="ECO:0000313" key="4">
    <source>
        <dbReference type="Proteomes" id="UP000236729"/>
    </source>
</evidence>
<evidence type="ECO:0008006" key="5">
    <source>
        <dbReference type="Google" id="ProtNLM"/>
    </source>
</evidence>
<dbReference type="Proteomes" id="UP000236729">
    <property type="component" value="Unassembled WGS sequence"/>
</dbReference>
<dbReference type="AlphaFoldDB" id="A0A1H6E1P6"/>
<gene>
    <name evidence="1" type="ORF">SAMN02982929_05326</name>
    <name evidence="2" type="ORF">SAMN05216506_107302</name>
</gene>
<dbReference type="InterPro" id="IPR014729">
    <property type="entry name" value="Rossmann-like_a/b/a_fold"/>
</dbReference>
<accession>A0A1I1WLH3</accession>
<proteinExistence type="predicted"/>
<keyword evidence="3" id="KW-1185">Reference proteome</keyword>
<protein>
    <recommendedName>
        <fullName evidence="5">3'-phosphoadenosine 5'-phosphosulfate sulfotransferase (PAPS reductase)/FAD synthetase</fullName>
    </recommendedName>
</protein>
<organism evidence="1 4">
    <name type="scientific">Saccharopolyspora kobensis</name>
    <dbReference type="NCBI Taxonomy" id="146035"/>
    <lineage>
        <taxon>Bacteria</taxon>
        <taxon>Bacillati</taxon>
        <taxon>Actinomycetota</taxon>
        <taxon>Actinomycetes</taxon>
        <taxon>Pseudonocardiales</taxon>
        <taxon>Pseudonocardiaceae</taxon>
        <taxon>Saccharopolyspora</taxon>
    </lineage>
</organism>
<sequence length="299" mass="33133">MSLSVISYGGGVQSTAMLVLAATGRLRIDAALFANTGDDSEHPGTLAYVREIAVPWAAERGVPVYRLDRVKRNGAPETLWQRLMRPGSRSLPIPVRMSNGAPGTRSCTADFKIKVVGRWLREHGATPENPATVNIGISVDEIERANKRHAEAHERIEYPLLDLGMHRTDCARLITTQPLPPVLARRLRQTVDQQHPSVAAQLRRSNFTCLPVPIKSACFFCPLHRVNTWELQRADEPELFDRATHLEDTLNRRRAALGKDPVYLTRYGKPLRHVVDEGVQLLPLVDDGAGGCDSGWCGT</sequence>
<dbReference type="Gene3D" id="3.40.50.620">
    <property type="entry name" value="HUPs"/>
    <property type="match status" value="1"/>
</dbReference>
<accession>A0A1H6E1P6</accession>
<dbReference type="SUPFAM" id="SSF52402">
    <property type="entry name" value="Adenine nucleotide alpha hydrolases-like"/>
    <property type="match status" value="1"/>
</dbReference>
<dbReference type="EMBL" id="FNVB01000008">
    <property type="protein sequence ID" value="SEG90855.1"/>
    <property type="molecule type" value="Genomic_DNA"/>
</dbReference>
<reference evidence="1" key="2">
    <citation type="submission" date="2016-10" db="EMBL/GenBank/DDBJ databases">
        <authorList>
            <person name="de Groot N.N."/>
        </authorList>
    </citation>
    <scope>NUCLEOTIDE SEQUENCE [LARGE SCALE GENOMIC DNA]</scope>
    <source>
        <strain evidence="1">ATCC 20501</strain>
    </source>
</reference>
<evidence type="ECO:0000313" key="2">
    <source>
        <dbReference type="EMBL" id="SFD94253.1"/>
    </source>
</evidence>
<evidence type="ECO:0000313" key="3">
    <source>
        <dbReference type="Proteomes" id="UP000199690"/>
    </source>
</evidence>
<dbReference type="RefSeq" id="WP_093354435.1">
    <property type="nucleotide sequence ID" value="NZ_FNVB01000008.1"/>
</dbReference>